<evidence type="ECO:0000256" key="1">
    <source>
        <dbReference type="SAM" id="MobiDB-lite"/>
    </source>
</evidence>
<gene>
    <name evidence="2" type="ORF">CDL15_Pgr021093</name>
</gene>
<dbReference type="AlphaFoldDB" id="A0A218XKJ1"/>
<reference evidence="3" key="1">
    <citation type="journal article" date="2017" name="Plant J.">
        <title>The pomegranate (Punica granatum L.) genome and the genomics of punicalagin biosynthesis.</title>
        <authorList>
            <person name="Qin G."/>
            <person name="Xu C."/>
            <person name="Ming R."/>
            <person name="Tang H."/>
            <person name="Guyot R."/>
            <person name="Kramer E.M."/>
            <person name="Hu Y."/>
            <person name="Yi X."/>
            <person name="Qi Y."/>
            <person name="Xu X."/>
            <person name="Gao Z."/>
            <person name="Pan H."/>
            <person name="Jian J."/>
            <person name="Tian Y."/>
            <person name="Yue Z."/>
            <person name="Xu Y."/>
        </authorList>
    </citation>
    <scope>NUCLEOTIDE SEQUENCE [LARGE SCALE GENOMIC DNA]</scope>
    <source>
        <strain evidence="3">cv. Dabenzi</strain>
    </source>
</reference>
<name>A0A218XKJ1_PUNGR</name>
<dbReference type="Proteomes" id="UP000197138">
    <property type="component" value="Unassembled WGS sequence"/>
</dbReference>
<protein>
    <submittedName>
        <fullName evidence="2">Uncharacterized protein</fullName>
    </submittedName>
</protein>
<sequence>MWEHGLQKRSKVPPKGSEGQSKGEIDDVSRSNSSWHHGTIHHRNTEASKGAQCGTLKIPLGAKVTNDTFGRVSKASCLSRDTPRTLTDAFSNGAPGAPDPRTSKRHPRMGLHTPKNHQDHGTSFRLPFEARLGLPSESRPGKGTLSNIIQRLELIRWKVDVRASHHSFPTTLRIREIISPRAKQISQASRVTF</sequence>
<comment type="caution">
    <text evidence="2">The sequence shown here is derived from an EMBL/GenBank/DDBJ whole genome shotgun (WGS) entry which is preliminary data.</text>
</comment>
<feature type="region of interest" description="Disordered" evidence="1">
    <location>
        <begin position="83"/>
        <end position="123"/>
    </location>
</feature>
<feature type="region of interest" description="Disordered" evidence="1">
    <location>
        <begin position="1"/>
        <end position="48"/>
    </location>
</feature>
<proteinExistence type="predicted"/>
<organism evidence="2 3">
    <name type="scientific">Punica granatum</name>
    <name type="common">Pomegranate</name>
    <dbReference type="NCBI Taxonomy" id="22663"/>
    <lineage>
        <taxon>Eukaryota</taxon>
        <taxon>Viridiplantae</taxon>
        <taxon>Streptophyta</taxon>
        <taxon>Embryophyta</taxon>
        <taxon>Tracheophyta</taxon>
        <taxon>Spermatophyta</taxon>
        <taxon>Magnoliopsida</taxon>
        <taxon>eudicotyledons</taxon>
        <taxon>Gunneridae</taxon>
        <taxon>Pentapetalae</taxon>
        <taxon>rosids</taxon>
        <taxon>malvids</taxon>
        <taxon>Myrtales</taxon>
        <taxon>Lythraceae</taxon>
        <taxon>Punica</taxon>
    </lineage>
</organism>
<dbReference type="EMBL" id="MTKT01001286">
    <property type="protein sequence ID" value="OWM85338.1"/>
    <property type="molecule type" value="Genomic_DNA"/>
</dbReference>
<evidence type="ECO:0000313" key="2">
    <source>
        <dbReference type="EMBL" id="OWM85338.1"/>
    </source>
</evidence>
<evidence type="ECO:0000313" key="3">
    <source>
        <dbReference type="Proteomes" id="UP000197138"/>
    </source>
</evidence>
<accession>A0A218XKJ1</accession>